<dbReference type="STRING" id="75913.A0A0K0F5M6"/>
<keyword evidence="6" id="KW-0687">Ribonucleoprotein</keyword>
<proteinExistence type="inferred from homology"/>
<organism evidence="8 9">
    <name type="scientific">Strongyloides venezuelensis</name>
    <name type="common">Threadworm</name>
    <dbReference type="NCBI Taxonomy" id="75913"/>
    <lineage>
        <taxon>Eukaryota</taxon>
        <taxon>Metazoa</taxon>
        <taxon>Ecdysozoa</taxon>
        <taxon>Nematoda</taxon>
        <taxon>Chromadorea</taxon>
        <taxon>Rhabditida</taxon>
        <taxon>Tylenchina</taxon>
        <taxon>Panagrolaimomorpha</taxon>
        <taxon>Strongyloidoidea</taxon>
        <taxon>Strongyloididae</taxon>
        <taxon>Strongyloides</taxon>
    </lineage>
</organism>
<evidence type="ECO:0000313" key="9">
    <source>
        <dbReference type="WBParaSite" id="SVE_0411800.1"/>
    </source>
</evidence>
<keyword evidence="4" id="KW-0689">Ribosomal protein</keyword>
<sequence length="128" mass="14856">MFGSTCLSTFPKRVVTNRKLFTSIIRPNLEAEAKKNHIVVTKSGTVLCWHPEQEFPYEHSLPVQKTSCSATSPLLNELKEKYPSRVFSSKGPSNKDLQEIFYTNKNEWYTRTREDKLYQTSAKLPKRK</sequence>
<dbReference type="Proteomes" id="UP000035680">
    <property type="component" value="Unassembled WGS sequence"/>
</dbReference>
<dbReference type="InterPro" id="IPR019346">
    <property type="entry name" value="Ribosomal_mL42"/>
</dbReference>
<keyword evidence="5" id="KW-0496">Mitochondrion</keyword>
<evidence type="ECO:0000256" key="4">
    <source>
        <dbReference type="ARBA" id="ARBA00022980"/>
    </source>
</evidence>
<reference evidence="9" key="2">
    <citation type="submission" date="2015-08" db="UniProtKB">
        <authorList>
            <consortium name="WormBaseParasite"/>
        </authorList>
    </citation>
    <scope>IDENTIFICATION</scope>
</reference>
<evidence type="ECO:0000256" key="3">
    <source>
        <dbReference type="ARBA" id="ARBA00022946"/>
    </source>
</evidence>
<evidence type="ECO:0000256" key="1">
    <source>
        <dbReference type="ARBA" id="ARBA00004173"/>
    </source>
</evidence>
<keyword evidence="3" id="KW-0809">Transit peptide</keyword>
<evidence type="ECO:0000256" key="6">
    <source>
        <dbReference type="ARBA" id="ARBA00023274"/>
    </source>
</evidence>
<dbReference type="WBParaSite" id="SVE_0411800.1">
    <property type="protein sequence ID" value="SVE_0411800.1"/>
    <property type="gene ID" value="SVE_0411800"/>
</dbReference>
<dbReference type="AlphaFoldDB" id="A0A0K0F5M6"/>
<name>A0A0K0F5M6_STRVS</name>
<keyword evidence="8" id="KW-1185">Reference proteome</keyword>
<comment type="subcellular location">
    <subcellularLocation>
        <location evidence="1">Mitochondrion</location>
    </subcellularLocation>
</comment>
<evidence type="ECO:0000256" key="2">
    <source>
        <dbReference type="ARBA" id="ARBA00005556"/>
    </source>
</evidence>
<evidence type="ECO:0000256" key="5">
    <source>
        <dbReference type="ARBA" id="ARBA00023128"/>
    </source>
</evidence>
<comment type="similarity">
    <text evidence="2">Belongs to the mitochondrion-specific ribosomal protein mL42 family.</text>
</comment>
<dbReference type="Pfam" id="PF10210">
    <property type="entry name" value="MRP-S32"/>
    <property type="match status" value="1"/>
</dbReference>
<evidence type="ECO:0000313" key="8">
    <source>
        <dbReference type="Proteomes" id="UP000035680"/>
    </source>
</evidence>
<dbReference type="PANTHER" id="PTHR13450:SF4">
    <property type="entry name" value="LARGE RIBOSOMAL SUBUNIT PROTEIN ML42"/>
    <property type="match status" value="1"/>
</dbReference>
<protein>
    <recommendedName>
        <fullName evidence="7">Large ribosomal subunit protein mL42</fullName>
    </recommendedName>
</protein>
<reference evidence="8" key="1">
    <citation type="submission" date="2014-07" db="EMBL/GenBank/DDBJ databases">
        <authorList>
            <person name="Martin A.A"/>
            <person name="De Silva N."/>
        </authorList>
    </citation>
    <scope>NUCLEOTIDE SEQUENCE</scope>
</reference>
<dbReference type="PANTHER" id="PTHR13450">
    <property type="entry name" value="MITOCHONDRIAL 39S RIBOSOMAL PROTEIN L42"/>
    <property type="match status" value="1"/>
</dbReference>
<evidence type="ECO:0000256" key="7">
    <source>
        <dbReference type="ARBA" id="ARBA00035189"/>
    </source>
</evidence>
<accession>A0A0K0F5M6</accession>
<dbReference type="GO" id="GO:0005762">
    <property type="term" value="C:mitochondrial large ribosomal subunit"/>
    <property type="evidence" value="ECO:0007669"/>
    <property type="project" value="TreeGrafter"/>
</dbReference>